<comment type="caution">
    <text evidence="1">The sequence shown here is derived from an EMBL/GenBank/DDBJ whole genome shotgun (WGS) entry which is preliminary data.</text>
</comment>
<sequence length="2081" mass="236022">MRRYFPRAARAHKSRVSEPEPEPDVLTDSDSKDDDEEYSDDSVESLQLATEDEILACQWEDNSKTAKEQYVPGDVKDHIKTMPPEILRGTYTIMPSSRPKRGLDQNRPPISTIEEIFDDLVSKAEKNGFSDFLKHIGNRELRVATMCSGTEAPLLALEMISESFKRLFGQSFRMHHLFSAEIEPFKQSYIQRNFSPNILFRDVSELVQDEATTAFGSVRRVPTDPDLLVAGFSCVDFSQLNSHRKSLEEMGESGHTFFPILQYVKRCRPPLVILENVFGAPWSKIAEIYQKNGYHAYHASIDTKNFYLPQTRERGYLLCIDQKRLRTEASVGKSGKNSLLARMMKHFERPASSPITDFLLKHDDPRLRVGINDISIQAARERQAVDWTRYKARHLAYRMENGLGDKRPLTRWQDNGTCQMPDYYWHGWAKAQTERVWDTLDVNFLRAITRRSDFMSKCRVIDLSQGLDRELDQRASGISGCLTPRGQHFISTRGGPLLGIEALALQGIPIDRLLLSMESQRDLHDLAGNAMSSPVVGAAILCALILGHKALQPGSVVKDKSKASSDISLPSSVVQKYPMHDMLVELSTPPLEPVETILLNAQRSRRLCLCEGQSGTKRKNILKCSKCNHTACIECGRNPLHSYEPIPTDQLTERLAPVDFESYLKTTLPMRLQISGLNASDFDQFQGRWKSKATSTAWETFKKAIDKNLNEELRFSGLSRQRSWTATYEGTYSVLKLICSPTAVEWCLYALPSRNEPSNSPLRHILASPIARMAPSDSLFNGTWYIGAPISSESKITVSGQGPRVDSLGARVGLTDKEFRDTKIWSHLSINVEGSTLDIDINGEYELLQDCGGPCGSLYKRISSHSRKAIFFFLDPTEFGPDELDSWVFAAEHNRLDFGQTREVIAQIQPDWSAFRLGDNPQSANCWYRKWVKSSSTSLKVYLPSTPATYHILDCDVVPQVFCFDCKSSYAPILNCSVPATSSELTMSPGLWERSDLMESPVLLQRFAWLLQKTISIKQFSKWSTIHLAQIEHGLDCRLCAPPKPRLTWARNEKDRICGYEHPEDAAAYEQSVKNRPVPFLGYVSRKEDSYLDFRICLNILTLLHRAIGNLPNASEEPALAWRLCIDKTGFVRQRLPKLVESNNKQNSESTQPPGFRNHRLRPEQLRSLTWMQEQESDQALPFEEEEVVEAILPVINWRAEGRANVKKLVRGGILGDDVGYGKTAISLGLVDMQFTEDSASVPENADGAIPIKATLIVVPHHLFDQWMREIHKFLGSKYRILQIKTFAALRNLSIGEMEKIDIVLASAAIFRANSYYELIRTFTAAPEIPQGDGRVFDEWLRDAIGGVRYHTSLLCTGGSLDIYNSIQEKIKKLQLDAAASSKYNPSRRLKGQKLQDHLAKGNKIPVEVERDSDDSTTEIRPLVTNSRPKNGRKCTKRKREPDGDEDFVESDSSFEKRPKTQRKRPKAAAIRKQEDAKSADATFHLHDAKYDWKRLRSPFLHMFEFNRLIIDEFTYSKDKGYSGVLTVPARKKWILSGTPPLNDFADVKSFSPFLGIHLGVDEDDIRRTENERLKAIQRDKTEVEQFQPFITRRSAAWHKRRHEMSQGFLNQYMRKNVPEIGEIPFTEHIYEVVLAPAERALYIELFVQVMSQNLRIRRQGRGLYDAAEVSRLNQIIGDSDSPEEALVKRCSLFSLDNLIGRYAEASSEDEYDSEGATSGKGKLGTGNTILDIRFQELKDLGADLQTKLRLGLWLKSKLNDDVRNHFDKTLALIETKTGAGELGDFLVKRMVRKCLDFAKANAREKDGAKFYITAQQKRQNSKDTRPEFPASEKAIVQDLNNCNDSIRRLISETPTLESYRVINGGDFAEDESRVLSNSWEKFGGSKIDELVQLLRTTTRIPKDDQVLLFIQFAELINAVSAALDKAKIHHITVTSSDRAQGKELSNFQNQTEEVKSKVLILALGDVTASGLNLQNANHIIFFHPLIARSQYDYESGMAQAIGRSRRYGQQKHVHIYHFLALNTVEVNIFEQRRRECVVKRDQKFISVSRNDVRPSDVADWSGYPLQGSNATDFDDGVDYK</sequence>
<evidence type="ECO:0000313" key="1">
    <source>
        <dbReference type="EMBL" id="KAI2391019.1"/>
    </source>
</evidence>
<protein>
    <submittedName>
        <fullName evidence="1">Uncharacterized protein</fullName>
    </submittedName>
</protein>
<organism evidence="1">
    <name type="scientific">Ophidiomyces ophidiicola</name>
    <dbReference type="NCBI Taxonomy" id="1387563"/>
    <lineage>
        <taxon>Eukaryota</taxon>
        <taxon>Fungi</taxon>
        <taxon>Dikarya</taxon>
        <taxon>Ascomycota</taxon>
        <taxon>Pezizomycotina</taxon>
        <taxon>Eurotiomycetes</taxon>
        <taxon>Eurotiomycetidae</taxon>
        <taxon>Onygenales</taxon>
        <taxon>Onygenaceae</taxon>
        <taxon>Ophidiomyces</taxon>
    </lineage>
</organism>
<name>A0ACB8V380_9EURO</name>
<dbReference type="EMBL" id="JALBCA010000014">
    <property type="protein sequence ID" value="KAI2391019.1"/>
    <property type="molecule type" value="Genomic_DNA"/>
</dbReference>
<proteinExistence type="predicted"/>
<accession>A0ACB8V380</accession>
<gene>
    <name evidence="1" type="ORF">LOY88_001320</name>
</gene>
<reference evidence="1" key="1">
    <citation type="journal article" date="2022" name="bioRxiv">
        <title>Population genetic analysis of Ophidiomyces ophidiicola, the causative agent of snake fungal disease, indicates recent introductions to the USA.</title>
        <authorList>
            <person name="Ladner J.T."/>
            <person name="Palmer J.M."/>
            <person name="Ettinger C.L."/>
            <person name="Stajich J.E."/>
            <person name="Farrell T.M."/>
            <person name="Glorioso B.M."/>
            <person name="Lawson B."/>
            <person name="Price S.J."/>
            <person name="Stengle A.G."/>
            <person name="Grear D.A."/>
            <person name="Lorch J.M."/>
        </authorList>
    </citation>
    <scope>NUCLEOTIDE SEQUENCE</scope>
    <source>
        <strain evidence="1">NWHC 24266-5</strain>
    </source>
</reference>